<dbReference type="CDD" id="cd04182">
    <property type="entry name" value="GT_2_like_f"/>
    <property type="match status" value="1"/>
</dbReference>
<accession>A0ABN6E363</accession>
<dbReference type="RefSeq" id="WP_221250148.1">
    <property type="nucleotide sequence ID" value="NZ_AP024355.1"/>
</dbReference>
<proteinExistence type="predicted"/>
<evidence type="ECO:0000313" key="2">
    <source>
        <dbReference type="EMBL" id="BCR06766.1"/>
    </source>
</evidence>
<protein>
    <submittedName>
        <fullName evidence="2">Glycosyl transferase</fullName>
    </submittedName>
</protein>
<dbReference type="Proteomes" id="UP001319827">
    <property type="component" value="Chromosome"/>
</dbReference>
<dbReference type="EMBL" id="AP024355">
    <property type="protein sequence ID" value="BCR06766.1"/>
    <property type="molecule type" value="Genomic_DNA"/>
</dbReference>
<dbReference type="PANTHER" id="PTHR43777:SF1">
    <property type="entry name" value="MOLYBDENUM COFACTOR CYTIDYLYLTRANSFERASE"/>
    <property type="match status" value="1"/>
</dbReference>
<reference evidence="2 3" key="1">
    <citation type="journal article" date="2016" name="C (Basel)">
        <title>Selective Growth of and Electricity Production by Marine Exoelectrogenic Bacteria in Self-Aggregated Hydrogel of Microbially Reduced Graphene Oxide.</title>
        <authorList>
            <person name="Yoshida N."/>
            <person name="Goto Y."/>
            <person name="Miyata Y."/>
        </authorList>
    </citation>
    <scope>NUCLEOTIDE SEQUENCE [LARGE SCALE GENOMIC DNA]</scope>
    <source>
        <strain evidence="2 3">NIT-T3</strain>
    </source>
</reference>
<dbReference type="Gene3D" id="3.90.550.10">
    <property type="entry name" value="Spore Coat Polysaccharide Biosynthesis Protein SpsA, Chain A"/>
    <property type="match status" value="1"/>
</dbReference>
<dbReference type="Pfam" id="PF12804">
    <property type="entry name" value="NTP_transf_3"/>
    <property type="match status" value="1"/>
</dbReference>
<evidence type="ECO:0000313" key="3">
    <source>
        <dbReference type="Proteomes" id="UP001319827"/>
    </source>
</evidence>
<organism evidence="2 3">
    <name type="scientific">Desulfuromonas versatilis</name>
    <dbReference type="NCBI Taxonomy" id="2802975"/>
    <lineage>
        <taxon>Bacteria</taxon>
        <taxon>Pseudomonadati</taxon>
        <taxon>Thermodesulfobacteriota</taxon>
        <taxon>Desulfuromonadia</taxon>
        <taxon>Desulfuromonadales</taxon>
        <taxon>Desulfuromonadaceae</taxon>
        <taxon>Desulfuromonas</taxon>
    </lineage>
</organism>
<dbReference type="InterPro" id="IPR025877">
    <property type="entry name" value="MobA-like_NTP_Trfase"/>
</dbReference>
<dbReference type="SUPFAM" id="SSF53448">
    <property type="entry name" value="Nucleotide-diphospho-sugar transferases"/>
    <property type="match status" value="1"/>
</dbReference>
<dbReference type="PANTHER" id="PTHR43777">
    <property type="entry name" value="MOLYBDENUM COFACTOR CYTIDYLYLTRANSFERASE"/>
    <property type="match status" value="1"/>
</dbReference>
<dbReference type="InterPro" id="IPR029044">
    <property type="entry name" value="Nucleotide-diphossugar_trans"/>
</dbReference>
<feature type="domain" description="MobA-like NTP transferase" evidence="1">
    <location>
        <begin position="7"/>
        <end position="161"/>
    </location>
</feature>
<name>A0ABN6E363_9BACT</name>
<evidence type="ECO:0000259" key="1">
    <source>
        <dbReference type="Pfam" id="PF12804"/>
    </source>
</evidence>
<reference evidence="2 3" key="2">
    <citation type="journal article" date="2021" name="Int. J. Syst. Evol. Microbiol.">
        <title>Isolation and Polyphasic Characterization of Desulfuromonas versatilis sp. Nov., an Electrogenic Bacteria Capable of Versatile Metabolism Isolated from a Graphene Oxide-Reducing Enrichment Culture.</title>
        <authorList>
            <person name="Xie L."/>
            <person name="Yoshida N."/>
            <person name="Ishii S."/>
            <person name="Meng L."/>
        </authorList>
    </citation>
    <scope>NUCLEOTIDE SEQUENCE [LARGE SCALE GENOMIC DNA]</scope>
    <source>
        <strain evidence="2 3">NIT-T3</strain>
    </source>
</reference>
<gene>
    <name evidence="2" type="ORF">DESUT3_38350</name>
</gene>
<keyword evidence="2" id="KW-0808">Transferase</keyword>
<dbReference type="GO" id="GO:0016740">
    <property type="term" value="F:transferase activity"/>
    <property type="evidence" value="ECO:0007669"/>
    <property type="project" value="UniProtKB-KW"/>
</dbReference>
<keyword evidence="3" id="KW-1185">Reference proteome</keyword>
<sequence length="206" mass="22246">MPQPVSAILLAAGRSQRMGRCKPLLPLGERSVIERCLESLHGSGLEEIVVVLGHAAEQITQALAGQPVTVTLVRNPDPDSDMAGSVRCGLGALDPAAQGVLVCLTDHPLVRPATVSRLLAFHRAHPGFISIPTCAGKKGHPTLFPRQILEELAQAPTLRHLVRRDPQRVRTLEVDDAGVVLDMDTPEDYRRALEIWAQQATLPPVP</sequence>